<sequence>KYHVAKLTEEICYEAGNLMGGAGLCDNTLMTDLVNISRIAEIIGGSRQIQQYVMSMAMRQLYKMSGI</sequence>
<evidence type="ECO:0000313" key="3">
    <source>
        <dbReference type="EMBL" id="GAH22064.1"/>
    </source>
</evidence>
<dbReference type="AlphaFoldDB" id="X1EY21"/>
<dbReference type="SUPFAM" id="SSF47203">
    <property type="entry name" value="Acyl-CoA dehydrogenase C-terminal domain-like"/>
    <property type="match status" value="1"/>
</dbReference>
<comment type="caution">
    <text evidence="3">The sequence shown here is derived from an EMBL/GenBank/DDBJ whole genome shotgun (WGS) entry which is preliminary data.</text>
</comment>
<dbReference type="InterPro" id="IPR036250">
    <property type="entry name" value="AcylCo_DH-like_C"/>
</dbReference>
<feature type="domain" description="Acyl-CoA dehydrogenase/oxidase C-terminal" evidence="2">
    <location>
        <begin position="1"/>
        <end position="56"/>
    </location>
</feature>
<feature type="non-terminal residue" evidence="3">
    <location>
        <position position="1"/>
    </location>
</feature>
<proteinExistence type="predicted"/>
<dbReference type="GO" id="GO:0016627">
    <property type="term" value="F:oxidoreductase activity, acting on the CH-CH group of donors"/>
    <property type="evidence" value="ECO:0007669"/>
    <property type="project" value="InterPro"/>
</dbReference>
<protein>
    <recommendedName>
        <fullName evidence="2">Acyl-CoA dehydrogenase/oxidase C-terminal domain-containing protein</fullName>
    </recommendedName>
</protein>
<dbReference type="Pfam" id="PF00441">
    <property type="entry name" value="Acyl-CoA_dh_1"/>
    <property type="match status" value="1"/>
</dbReference>
<evidence type="ECO:0000256" key="1">
    <source>
        <dbReference type="ARBA" id="ARBA00022630"/>
    </source>
</evidence>
<accession>X1EY21</accession>
<dbReference type="Gene3D" id="1.20.140.10">
    <property type="entry name" value="Butyryl-CoA Dehydrogenase, subunit A, domain 3"/>
    <property type="match status" value="1"/>
</dbReference>
<name>X1EY21_9ZZZZ</name>
<dbReference type="InterPro" id="IPR009075">
    <property type="entry name" value="AcylCo_DH/oxidase_C"/>
</dbReference>
<reference evidence="3" key="1">
    <citation type="journal article" date="2014" name="Front. Microbiol.">
        <title>High frequency of phylogenetically diverse reductive dehalogenase-homologous genes in deep subseafloor sedimentary metagenomes.</title>
        <authorList>
            <person name="Kawai M."/>
            <person name="Futagami T."/>
            <person name="Toyoda A."/>
            <person name="Takaki Y."/>
            <person name="Nishi S."/>
            <person name="Hori S."/>
            <person name="Arai W."/>
            <person name="Tsubouchi T."/>
            <person name="Morono Y."/>
            <person name="Uchiyama I."/>
            <person name="Ito T."/>
            <person name="Fujiyama A."/>
            <person name="Inagaki F."/>
            <person name="Takami H."/>
        </authorList>
    </citation>
    <scope>NUCLEOTIDE SEQUENCE</scope>
    <source>
        <strain evidence="3">Expedition CK06-06</strain>
    </source>
</reference>
<keyword evidence="1" id="KW-0285">Flavoprotein</keyword>
<evidence type="ECO:0000259" key="2">
    <source>
        <dbReference type="Pfam" id="PF00441"/>
    </source>
</evidence>
<organism evidence="3">
    <name type="scientific">marine sediment metagenome</name>
    <dbReference type="NCBI Taxonomy" id="412755"/>
    <lineage>
        <taxon>unclassified sequences</taxon>
        <taxon>metagenomes</taxon>
        <taxon>ecological metagenomes</taxon>
    </lineage>
</organism>
<gene>
    <name evidence="3" type="ORF">S01H4_65020</name>
</gene>
<dbReference type="EMBL" id="BART01039631">
    <property type="protein sequence ID" value="GAH22064.1"/>
    <property type="molecule type" value="Genomic_DNA"/>
</dbReference>